<evidence type="ECO:0000313" key="9">
    <source>
        <dbReference type="Proteomes" id="UP000663879"/>
    </source>
</evidence>
<feature type="domain" description="C2H2-type" evidence="7">
    <location>
        <begin position="622"/>
        <end position="649"/>
    </location>
</feature>
<dbReference type="OrthoDB" id="10431548at2759"/>
<dbReference type="GO" id="GO:0008270">
    <property type="term" value="F:zinc ion binding"/>
    <property type="evidence" value="ECO:0007669"/>
    <property type="project" value="UniProtKB-KW"/>
</dbReference>
<dbReference type="GO" id="GO:0005634">
    <property type="term" value="C:nucleus"/>
    <property type="evidence" value="ECO:0007669"/>
    <property type="project" value="TreeGrafter"/>
</dbReference>
<feature type="compositionally biased region" description="Polar residues" evidence="6">
    <location>
        <begin position="1399"/>
        <end position="1415"/>
    </location>
</feature>
<feature type="compositionally biased region" description="Low complexity" evidence="6">
    <location>
        <begin position="1654"/>
        <end position="1671"/>
    </location>
</feature>
<keyword evidence="2" id="KW-0677">Repeat</keyword>
<feature type="region of interest" description="Disordered" evidence="6">
    <location>
        <begin position="1556"/>
        <end position="1591"/>
    </location>
</feature>
<dbReference type="EMBL" id="CAJNOC010001265">
    <property type="protein sequence ID" value="CAF0849897.1"/>
    <property type="molecule type" value="Genomic_DNA"/>
</dbReference>
<feature type="compositionally biased region" description="Low complexity" evidence="6">
    <location>
        <begin position="1416"/>
        <end position="1435"/>
    </location>
</feature>
<evidence type="ECO:0000259" key="7">
    <source>
        <dbReference type="PROSITE" id="PS50157"/>
    </source>
</evidence>
<dbReference type="SMART" id="SM00355">
    <property type="entry name" value="ZnF_C2H2"/>
    <property type="match status" value="15"/>
</dbReference>
<accession>A0A813W4Y0</accession>
<dbReference type="PANTHER" id="PTHR24409:SF295">
    <property type="entry name" value="AZ2-RELATED"/>
    <property type="match status" value="1"/>
</dbReference>
<evidence type="ECO:0000313" key="8">
    <source>
        <dbReference type="EMBL" id="CAF0849897.1"/>
    </source>
</evidence>
<feature type="region of interest" description="Disordered" evidence="6">
    <location>
        <begin position="1192"/>
        <end position="1224"/>
    </location>
</feature>
<evidence type="ECO:0000256" key="4">
    <source>
        <dbReference type="ARBA" id="ARBA00022833"/>
    </source>
</evidence>
<dbReference type="PANTHER" id="PTHR24409">
    <property type="entry name" value="ZINC FINGER PROTEIN 142"/>
    <property type="match status" value="1"/>
</dbReference>
<feature type="region of interest" description="Disordered" evidence="6">
    <location>
        <begin position="1399"/>
        <end position="1477"/>
    </location>
</feature>
<feature type="compositionally biased region" description="Low complexity" evidence="6">
    <location>
        <begin position="1813"/>
        <end position="1825"/>
    </location>
</feature>
<feature type="compositionally biased region" description="Low complexity" evidence="6">
    <location>
        <begin position="1570"/>
        <end position="1591"/>
    </location>
</feature>
<feature type="compositionally biased region" description="Low complexity" evidence="6">
    <location>
        <begin position="1833"/>
        <end position="1848"/>
    </location>
</feature>
<feature type="compositionally biased region" description="Basic and acidic residues" evidence="6">
    <location>
        <begin position="1682"/>
        <end position="1693"/>
    </location>
</feature>
<gene>
    <name evidence="8" type="ORF">OXX778_LOCUS8894</name>
</gene>
<feature type="compositionally biased region" description="Polar residues" evidence="6">
    <location>
        <begin position="1448"/>
        <end position="1464"/>
    </location>
</feature>
<dbReference type="Proteomes" id="UP000663879">
    <property type="component" value="Unassembled WGS sequence"/>
</dbReference>
<sequence length="2740" mass="313767">MSQHQSQIHMSIKDILSHKLTMFNFRLPNDRTMYESSLIYCNLCDFSCDLTDKSSIICHYLSKHPDDNIVYSYLWPQMEQVQSQYKIKYYLIKANLKVRSKEATSNTMSNIQYPNSLLNEDECQDEVNFDDNIKYVVDKITDWCDKNPLPSTTATTLTQDDVQELEEEQEVQEVEMPGEEPFEIQAPTDQLTDLLRLTSTALYQKNQQKYLSNIPLNLTLDNTYLVHLLAINKIENVFRVKQIHDYLGGCFICGKQCEFNMKHYQTHFSNEMTTYMCLHCNYKEYRQMDTILIDTNNDPYQIDTNCDCSLEEKILQNHMTECHSIDFQQIFQQHQQLNTNQNSGVVVIESTPMNDMYLSINLKSIKYIDDELLRKDQFRTDMLYSCPICTGDLNMYTPQQNPSHTHPYTQFENVTFDYLINHYLLQHQFKTIPLFVCSECNCVRVSLIDCIYHYIRYHFNKKIQIGLCAFNVHDKVQSQISQLQGETSPQTTHKHSKKSTSSIQSTPTLQYLPLAATTTNTIYGAGPLIYCGICNENYSNEQAFIRHSYLSHLLDPNINLNWFKVYVPVGQNTMPMSQNLENSLQQIAAAMAMADLNATDGISLVDANGQPIQTDTNLSLMYECPLCFKSVSSKDSINRHLLYHALNEHFEYDVTCTSCSKQLLPSQNLAECLLHSREFKTHRLNVNYSKYVLTSNNDSGQTVPMVSCVLCTNESKNLLSSISHILMDHFNYDSGVVKFKRFVNTLLKSAGLLSTPLKPKIKKSDLTQINPELLDYFNTQFPGLINELIISVLSALQSGGDGKISSNKPECFFNEIKCFKCQKFSTKLKQSLFQHMSLCHGFDMTQMEKLFDLHLQKQLQIIDSENLIDKFEKALRLIAEQQLNILRENKEKSAAQYESIKEHQKILIQQQVSTTPLTQPEPEQTILNQIEPEHLNLPIESQQQQQQEILVQIPIVEKSQSLPSSAQTVPIKSKKEVAISSASSDKIDSTIDQVLSQICKDDYDKSNDLIPVVDQGQITVHAQPPEAENLFVFKCNLCEPYTTDDATQLLEHYKLNHQVELTIADSSTLLAAAVAAFQTGHTIEMTGAILNTISSVTDENGLTIISGEEVPVHTTVQYKCTICQMIFYEKQFIVQHLYDQHNFEIDVSYFEEIELQQQEQLQQKIYEQQQEQLMLQGQQQQQSTIEQTQQQQTQDNQIQNESNSIQQTALVPTVQTETTTTSNMNADETAAVMMMMMNGTLTSQNQPILLQTDSGIQTAQIVINSSQLSGLDTSGVTLPGGAILTTAIPAIPIDSTPVVQPQSVKPTIAYNCSYCTFGADKLKKMSDHLKLNHPSKEKTCMDNIRNQVIRLPNEDLPTYNQNPTTVASLLQQKHLQSQNNLSSGMLNLTNSISQSFSHQTTETVKQASNQTSYATQHVQQQQQQQQQQQSHVQQQTHTGRKRGPKPKATTSTQRPQTVANTLSRQQQQYQQQMAQQHPGIKTPTILTMDANSQIIIDFNQNDDLLCSYCDYTMNNLNYMRTHIKYKHRNMPITFQNKLSYRFYTIVEWPLTPVPTLTPAGNTPTPPVTANQQQQQQQQQNTQNQTNNQQQTSNVLTGSNLSTQQNQNNLLNETETQKIISNQNEQNIEPPKVQVTSSNEQQLISNVSQTQMVSQHQQQQQPHQIQQQQQQPNFNLAPVKTRAPREPKELKEPKPAVTSTPGSININNVNSILKKLGVNKNITPTGITIPAAPGSITSQTQSTTSTSSPLTTLISSISAGKTMNNSVVNVNLNVLKDVNIDEMIDDDDDEERKFLIRELEKKAITKRGPRDQNGDMSDSGSQSGGQVAIKRSRTNSNTNNSNTSVLSNSTNQSQNLLSQLNITLNCHYCWAQFQLNVTKNLKNSIQQKENGKYMQHLALHLNAPYKCNECSYPITDTKTFFKHKQFYKHDEKTCIMVDNDISTPQTNASQTRRKILIATRLRQHTAQQLQLKEEEKLLNELNESNEMQLYHDKDSFKCSLCYPDTDSTPMTGISCLNKIPTGSNLGASNLSFDKEQVLKHVLIVHLSFLAYKCDTCSQFYAFDEPQTKQHAGLVHQCGATEGNTCHFKLIKTEEEINLAINRAQQFITKIPACKKPENTKIKTPTQVQTNVPIEAQPKYKCCKCNLNENSSDLSEQIPVVLYSYQDALDHVMNVHMASQPPGIKKDKKLNYELELFEQNLEDLLASETGVVTTVSANQINQSDEEDEDEEELGDLADDYYYSENSDLTEWNVILTEPNQPQTNLNSSLSPTVNRRKRFKTNNNQSICLTSEGDSNKKMKKFFYKPYVVYKCQICSRKMNHFDAEHWLKHDREDDRRIFSNQIEQKKFIYSQINSIKSSQNQISNSQITKEYKNFSDFMVNYKQDSQLKLVENTEGHKLINCLICGLELKFTYADILKHVQSEHEFNLFDLDLKLNDLEILQSLVLNNLVSLSQGVDIKRRCFIRIPPSLINPTLGEVKITRSELIEREIKMLNDIFKEQIVDKQIVSWLNSEQFMRRSFNYNSYVCIICNSSKNSILESHYCLQKKGNLNIQNSNAPSQTDTNRMQYFSEEMKTVVLTNHVLSHFNEYCYRCMSCKISWPDRTQLLKHAQECSNSQVVRTKTKYKLKANCRLQLKFYLQTYLDYWNEEKANEIKNYSDLIPKREGMEQKCKVFLKDIFLSKNMLLEMCGKYNLKQLNWDDKKITLVDEEQDENEQEKTVDKIPENLEINNQQDVQMEIEAK</sequence>
<keyword evidence="9" id="KW-1185">Reference proteome</keyword>
<evidence type="ECO:0000256" key="5">
    <source>
        <dbReference type="PROSITE-ProRule" id="PRU00042"/>
    </source>
</evidence>
<dbReference type="GO" id="GO:0000981">
    <property type="term" value="F:DNA-binding transcription factor activity, RNA polymerase II-specific"/>
    <property type="evidence" value="ECO:0007669"/>
    <property type="project" value="TreeGrafter"/>
</dbReference>
<evidence type="ECO:0000256" key="6">
    <source>
        <dbReference type="SAM" id="MobiDB-lite"/>
    </source>
</evidence>
<evidence type="ECO:0000256" key="1">
    <source>
        <dbReference type="ARBA" id="ARBA00022723"/>
    </source>
</evidence>
<proteinExistence type="predicted"/>
<comment type="caution">
    <text evidence="8">The sequence shown here is derived from an EMBL/GenBank/DDBJ whole genome shotgun (WGS) entry which is preliminary data.</text>
</comment>
<feature type="compositionally biased region" description="Low complexity" evidence="6">
    <location>
        <begin position="1192"/>
        <end position="1221"/>
    </location>
</feature>
<feature type="region of interest" description="Disordered" evidence="6">
    <location>
        <begin position="482"/>
        <end position="504"/>
    </location>
</feature>
<feature type="compositionally biased region" description="Low complexity" evidence="6">
    <location>
        <begin position="1465"/>
        <end position="1476"/>
    </location>
</feature>
<keyword evidence="1" id="KW-0479">Metal-binding</keyword>
<reference evidence="8" key="1">
    <citation type="submission" date="2021-02" db="EMBL/GenBank/DDBJ databases">
        <authorList>
            <person name="Nowell W R."/>
        </authorList>
    </citation>
    <scope>NUCLEOTIDE SEQUENCE</scope>
    <source>
        <strain evidence="8">Ploen Becks lab</strain>
    </source>
</reference>
<organism evidence="8 9">
    <name type="scientific">Brachionus calyciflorus</name>
    <dbReference type="NCBI Taxonomy" id="104777"/>
    <lineage>
        <taxon>Eukaryota</taxon>
        <taxon>Metazoa</taxon>
        <taxon>Spiralia</taxon>
        <taxon>Gnathifera</taxon>
        <taxon>Rotifera</taxon>
        <taxon>Eurotatoria</taxon>
        <taxon>Monogononta</taxon>
        <taxon>Pseudotrocha</taxon>
        <taxon>Ploima</taxon>
        <taxon>Brachionidae</taxon>
        <taxon>Brachionus</taxon>
    </lineage>
</organism>
<evidence type="ECO:0000256" key="2">
    <source>
        <dbReference type="ARBA" id="ARBA00022737"/>
    </source>
</evidence>
<keyword evidence="4" id="KW-0862">Zinc</keyword>
<dbReference type="PROSITE" id="PS50157">
    <property type="entry name" value="ZINC_FINGER_C2H2_2"/>
    <property type="match status" value="1"/>
</dbReference>
<dbReference type="PROSITE" id="PS00028">
    <property type="entry name" value="ZINC_FINGER_C2H2_1"/>
    <property type="match status" value="5"/>
</dbReference>
<keyword evidence="3 5" id="KW-0863">Zinc-finger</keyword>
<feature type="region of interest" description="Disordered" evidence="6">
    <location>
        <begin position="1804"/>
        <end position="1848"/>
    </location>
</feature>
<dbReference type="GO" id="GO:0000977">
    <property type="term" value="F:RNA polymerase II transcription regulatory region sequence-specific DNA binding"/>
    <property type="evidence" value="ECO:0007669"/>
    <property type="project" value="TreeGrafter"/>
</dbReference>
<evidence type="ECO:0000256" key="3">
    <source>
        <dbReference type="ARBA" id="ARBA00022771"/>
    </source>
</evidence>
<feature type="region of interest" description="Disordered" evidence="6">
    <location>
        <begin position="1646"/>
        <end position="1701"/>
    </location>
</feature>
<name>A0A813W4Y0_9BILA</name>
<dbReference type="InterPro" id="IPR013087">
    <property type="entry name" value="Znf_C2H2_type"/>
</dbReference>
<protein>
    <recommendedName>
        <fullName evidence="7">C2H2-type domain-containing protein</fullName>
    </recommendedName>
</protein>